<dbReference type="Pfam" id="PF00005">
    <property type="entry name" value="ABC_tran"/>
    <property type="match status" value="1"/>
</dbReference>
<organism evidence="5 6">
    <name type="scientific">Paracoccus aurantius</name>
    <dbReference type="NCBI Taxonomy" id="3073814"/>
    <lineage>
        <taxon>Bacteria</taxon>
        <taxon>Pseudomonadati</taxon>
        <taxon>Pseudomonadota</taxon>
        <taxon>Alphaproteobacteria</taxon>
        <taxon>Rhodobacterales</taxon>
        <taxon>Paracoccaceae</taxon>
        <taxon>Paracoccus</taxon>
    </lineage>
</organism>
<dbReference type="EMBL" id="JAVQLW010000001">
    <property type="protein sequence ID" value="MDS9466668.1"/>
    <property type="molecule type" value="Genomic_DNA"/>
</dbReference>
<evidence type="ECO:0000256" key="1">
    <source>
        <dbReference type="ARBA" id="ARBA00022448"/>
    </source>
</evidence>
<dbReference type="InterPro" id="IPR050095">
    <property type="entry name" value="ECF_ABC_transporter_ATP-bd"/>
</dbReference>
<dbReference type="Gene3D" id="3.40.50.300">
    <property type="entry name" value="P-loop containing nucleotide triphosphate hydrolases"/>
    <property type="match status" value="1"/>
</dbReference>
<sequence length="241" mass="26195">MQAGSGIQVQGLSHDIGTRRVLRGISLDLVQSHIGIIGRNGSGKSTLARLLAGLIEPCEGRVLIEGVDVLKDRRAAIATVGILFQNPEHQIIFPTVAEEISFGLRQLGRSKAEAREETVRTLTRFGKEQWLDASTEALSQGQKHLLCIMAVLAMGPRWLILDEPFAGLDIPTRIQLSRHLDGCGARLLHISHEPRDLAGYGRICWLDKGSIRADGGPALLAEFEAEMIREGGRDDLADIAG</sequence>
<dbReference type="InterPro" id="IPR003593">
    <property type="entry name" value="AAA+_ATPase"/>
</dbReference>
<dbReference type="InterPro" id="IPR027417">
    <property type="entry name" value="P-loop_NTPase"/>
</dbReference>
<dbReference type="InterPro" id="IPR003439">
    <property type="entry name" value="ABC_transporter-like_ATP-bd"/>
</dbReference>
<proteinExistence type="predicted"/>
<keyword evidence="6" id="KW-1185">Reference proteome</keyword>
<comment type="caution">
    <text evidence="5">The sequence shown here is derived from an EMBL/GenBank/DDBJ whole genome shotgun (WGS) entry which is preliminary data.</text>
</comment>
<dbReference type="GO" id="GO:0005524">
    <property type="term" value="F:ATP binding"/>
    <property type="evidence" value="ECO:0007669"/>
    <property type="project" value="UniProtKB-KW"/>
</dbReference>
<dbReference type="PROSITE" id="PS50893">
    <property type="entry name" value="ABC_TRANSPORTER_2"/>
    <property type="match status" value="1"/>
</dbReference>
<evidence type="ECO:0000256" key="3">
    <source>
        <dbReference type="ARBA" id="ARBA00022840"/>
    </source>
</evidence>
<evidence type="ECO:0000256" key="2">
    <source>
        <dbReference type="ARBA" id="ARBA00022741"/>
    </source>
</evidence>
<dbReference type="SMART" id="SM00382">
    <property type="entry name" value="AAA"/>
    <property type="match status" value="1"/>
</dbReference>
<keyword evidence="1" id="KW-0813">Transport</keyword>
<evidence type="ECO:0000313" key="5">
    <source>
        <dbReference type="EMBL" id="MDS9466668.1"/>
    </source>
</evidence>
<dbReference type="PANTHER" id="PTHR43553">
    <property type="entry name" value="HEAVY METAL TRANSPORTER"/>
    <property type="match status" value="1"/>
</dbReference>
<feature type="domain" description="ABC transporter" evidence="4">
    <location>
        <begin position="7"/>
        <end position="233"/>
    </location>
</feature>
<accession>A0ABU2HNR2</accession>
<dbReference type="InterPro" id="IPR015856">
    <property type="entry name" value="ABC_transpr_CbiO/EcfA_su"/>
</dbReference>
<name>A0ABU2HNR2_9RHOB</name>
<dbReference type="CDD" id="cd03225">
    <property type="entry name" value="ABC_cobalt_CbiO_domain1"/>
    <property type="match status" value="1"/>
</dbReference>
<evidence type="ECO:0000259" key="4">
    <source>
        <dbReference type="PROSITE" id="PS50893"/>
    </source>
</evidence>
<reference evidence="6" key="1">
    <citation type="submission" date="2023-07" db="EMBL/GenBank/DDBJ databases">
        <title>Paracoccus sp. MBLB3053 whole genome sequence.</title>
        <authorList>
            <person name="Hwang C.Y."/>
            <person name="Cho E.-S."/>
            <person name="Seo M.-J."/>
        </authorList>
    </citation>
    <scope>NUCLEOTIDE SEQUENCE [LARGE SCALE GENOMIC DNA]</scope>
    <source>
        <strain evidence="6">MBLB3053</strain>
    </source>
</reference>
<evidence type="ECO:0000313" key="6">
    <source>
        <dbReference type="Proteomes" id="UP001269144"/>
    </source>
</evidence>
<keyword evidence="3 5" id="KW-0067">ATP-binding</keyword>
<protein>
    <submittedName>
        <fullName evidence="5">ABC transporter ATP-binding protein</fullName>
    </submittedName>
</protein>
<dbReference type="Proteomes" id="UP001269144">
    <property type="component" value="Unassembled WGS sequence"/>
</dbReference>
<dbReference type="SUPFAM" id="SSF52540">
    <property type="entry name" value="P-loop containing nucleoside triphosphate hydrolases"/>
    <property type="match status" value="1"/>
</dbReference>
<gene>
    <name evidence="5" type="ORF">RGQ15_03615</name>
</gene>
<keyword evidence="2" id="KW-0547">Nucleotide-binding</keyword>
<dbReference type="RefSeq" id="WP_311158858.1">
    <property type="nucleotide sequence ID" value="NZ_JAVQLW010000001.1"/>
</dbReference>